<comment type="similarity">
    <text evidence="2">Belongs to the eukaryotic/archaeal RNase P protein component 3 family.</text>
</comment>
<feature type="region of interest" description="Disordered" evidence="6">
    <location>
        <begin position="650"/>
        <end position="673"/>
    </location>
</feature>
<dbReference type="Proteomes" id="UP001454036">
    <property type="component" value="Unassembled WGS sequence"/>
</dbReference>
<keyword evidence="5" id="KW-0539">Nucleus</keyword>
<sequence>MKNNWRTCDSHHPLPPSLSSRLKSNRLKLSTQALSLGYTGVAYNHTIKGVISDLDKASITLFPLHVSPSLNSSVLFNRKLLNVPTSKPFRQYTRVTVVIANSLQGKKLREGEAFLNTYDLVAVRPLNQTTFELACQTAQVDIISIDFSYKLPFRLNKLMVQAAVKRGLYFEITYSCLILDAKARGQMIENAKLLVDWTRGKNLIISSGAPSVTELRGPYDAANLVSLLGLTMQKSKAAISKNCRSLIANAFRKKYCYKEVIKVEKLPPGEEMNFDDWLKWDPISTAEGDLTLDDMGKSFAASCKVSKAPKAIDFTSALNGIPSHGLQIKDIISTKVAVADPFAVSKDITTPGDQGLVELVCETPEQPLSFCSLPIKEPALAEGLVEPSDSNFEVSLPFDPSNFVSSERNDVDAVAIKEPENVQVLDPKNAEPRSLQALSTTASDERDALLSNEAAICCAAKTDILSSHDQCGFAGKFIPTNGFSSSSFHCDRSKLSSSVRLDLFTQSSTVGRSLAEANLDNFVELQGIEAERVTRSEEEFTLAPCNESLHDNFIGREARDTSNQTGAKRVSRNDEELLPVLCEDITGTSEDITLSYERLAVEDITGTSDLSVAILDEPHVTDLCNHIKTENDYSVAQDETVNHETITTQMHTDGHARTNNRVSDNSPLGKGGVKRKISGRILLFPFKRFISPRPLRKKARK</sequence>
<evidence type="ECO:0000256" key="6">
    <source>
        <dbReference type="SAM" id="MobiDB-lite"/>
    </source>
</evidence>
<dbReference type="InterPro" id="IPR002738">
    <property type="entry name" value="RNase_P_p30"/>
</dbReference>
<dbReference type="EMBL" id="BAABME010008016">
    <property type="protein sequence ID" value="GAA0172211.1"/>
    <property type="molecule type" value="Genomic_DNA"/>
</dbReference>
<evidence type="ECO:0000256" key="3">
    <source>
        <dbReference type="ARBA" id="ARBA00022694"/>
    </source>
</evidence>
<dbReference type="GO" id="GO:0003723">
    <property type="term" value="F:RNA binding"/>
    <property type="evidence" value="ECO:0007669"/>
    <property type="project" value="TreeGrafter"/>
</dbReference>
<reference evidence="7 8" key="1">
    <citation type="submission" date="2024-01" db="EMBL/GenBank/DDBJ databases">
        <title>The complete chloroplast genome sequence of Lithospermum erythrorhizon: insights into the phylogenetic relationship among Boraginaceae species and the maternal lineages of purple gromwells.</title>
        <authorList>
            <person name="Okada T."/>
            <person name="Watanabe K."/>
        </authorList>
    </citation>
    <scope>NUCLEOTIDE SEQUENCE [LARGE SCALE GENOMIC DNA]</scope>
</reference>
<dbReference type="InterPro" id="IPR016195">
    <property type="entry name" value="Pol/histidinol_Pase-like"/>
</dbReference>
<gene>
    <name evidence="7" type="ORF">LIER_26078</name>
</gene>
<evidence type="ECO:0000256" key="1">
    <source>
        <dbReference type="ARBA" id="ARBA00004123"/>
    </source>
</evidence>
<dbReference type="AlphaFoldDB" id="A0AAV3R969"/>
<comment type="subcellular location">
    <subcellularLocation>
        <location evidence="1">Nucleus</location>
    </subcellularLocation>
</comment>
<name>A0AAV3R969_LITER</name>
<evidence type="ECO:0000313" key="8">
    <source>
        <dbReference type="Proteomes" id="UP001454036"/>
    </source>
</evidence>
<keyword evidence="3" id="KW-0819">tRNA processing</keyword>
<dbReference type="PANTHER" id="PTHR13031">
    <property type="entry name" value="RIBONUCLEASE P SUBUNIT P30"/>
    <property type="match status" value="1"/>
</dbReference>
<dbReference type="PANTHER" id="PTHR13031:SF0">
    <property type="entry name" value="RIBONUCLEASE P PROTEIN SUBUNIT P30"/>
    <property type="match status" value="1"/>
</dbReference>
<comment type="caution">
    <text evidence="7">The sequence shown here is derived from an EMBL/GenBank/DDBJ whole genome shotgun (WGS) entry which is preliminary data.</text>
</comment>
<dbReference type="GO" id="GO:0008033">
    <property type="term" value="P:tRNA processing"/>
    <property type="evidence" value="ECO:0007669"/>
    <property type="project" value="UniProtKB-KW"/>
</dbReference>
<keyword evidence="8" id="KW-1185">Reference proteome</keyword>
<evidence type="ECO:0000256" key="5">
    <source>
        <dbReference type="ARBA" id="ARBA00023242"/>
    </source>
</evidence>
<evidence type="ECO:0000313" key="7">
    <source>
        <dbReference type="EMBL" id="GAA0172211.1"/>
    </source>
</evidence>
<accession>A0AAV3R969</accession>
<organism evidence="7 8">
    <name type="scientific">Lithospermum erythrorhizon</name>
    <name type="common">Purple gromwell</name>
    <name type="synonym">Lithospermum officinale var. erythrorhizon</name>
    <dbReference type="NCBI Taxonomy" id="34254"/>
    <lineage>
        <taxon>Eukaryota</taxon>
        <taxon>Viridiplantae</taxon>
        <taxon>Streptophyta</taxon>
        <taxon>Embryophyta</taxon>
        <taxon>Tracheophyta</taxon>
        <taxon>Spermatophyta</taxon>
        <taxon>Magnoliopsida</taxon>
        <taxon>eudicotyledons</taxon>
        <taxon>Gunneridae</taxon>
        <taxon>Pentapetalae</taxon>
        <taxon>asterids</taxon>
        <taxon>lamiids</taxon>
        <taxon>Boraginales</taxon>
        <taxon>Boraginaceae</taxon>
        <taxon>Boraginoideae</taxon>
        <taxon>Lithospermeae</taxon>
        <taxon>Lithospermum</taxon>
    </lineage>
</organism>
<evidence type="ECO:0000256" key="4">
    <source>
        <dbReference type="ARBA" id="ARBA00022801"/>
    </source>
</evidence>
<proteinExistence type="inferred from homology"/>
<dbReference type="FunFam" id="3.20.20.140:FF:000044">
    <property type="entry name" value="Polymerase/histidinol phosphatase-like protein"/>
    <property type="match status" value="1"/>
</dbReference>
<evidence type="ECO:0000256" key="2">
    <source>
        <dbReference type="ARBA" id="ARBA00007331"/>
    </source>
</evidence>
<dbReference type="GO" id="GO:0016787">
    <property type="term" value="F:hydrolase activity"/>
    <property type="evidence" value="ECO:0007669"/>
    <property type="project" value="UniProtKB-KW"/>
</dbReference>
<feature type="compositionally biased region" description="Polar residues" evidence="6">
    <location>
        <begin position="650"/>
        <end position="666"/>
    </location>
</feature>
<dbReference type="Pfam" id="PF01876">
    <property type="entry name" value="RNase_P_p30"/>
    <property type="match status" value="1"/>
</dbReference>
<dbReference type="SUPFAM" id="SSF89550">
    <property type="entry name" value="PHP domain-like"/>
    <property type="match status" value="1"/>
</dbReference>
<keyword evidence="4" id="KW-0378">Hydrolase</keyword>
<dbReference type="Gene3D" id="3.20.20.140">
    <property type="entry name" value="Metal-dependent hydrolases"/>
    <property type="match status" value="1"/>
</dbReference>
<dbReference type="GO" id="GO:0005655">
    <property type="term" value="C:nucleolar ribonuclease P complex"/>
    <property type="evidence" value="ECO:0007669"/>
    <property type="project" value="TreeGrafter"/>
</dbReference>
<protein>
    <submittedName>
        <fullName evidence="7">Endoribonuclease</fullName>
    </submittedName>
</protein>